<evidence type="ECO:0000256" key="2">
    <source>
        <dbReference type="ARBA" id="ARBA00004821"/>
    </source>
</evidence>
<evidence type="ECO:0000256" key="8">
    <source>
        <dbReference type="PIRSR" id="PIRSR016262-2"/>
    </source>
</evidence>
<reference evidence="11 12" key="1">
    <citation type="journal article" date="2021" name="BMC Biol.">
        <title>Horizontally acquired antibacterial genes associated with adaptive radiation of ladybird beetles.</title>
        <authorList>
            <person name="Li H.S."/>
            <person name="Tang X.F."/>
            <person name="Huang Y.H."/>
            <person name="Xu Z.Y."/>
            <person name="Chen M.L."/>
            <person name="Du X.Y."/>
            <person name="Qiu B.Y."/>
            <person name="Chen P.T."/>
            <person name="Zhang W."/>
            <person name="Slipinski A."/>
            <person name="Escalona H.E."/>
            <person name="Waterhouse R.M."/>
            <person name="Zwick A."/>
            <person name="Pang H."/>
        </authorList>
    </citation>
    <scope>NUCLEOTIDE SEQUENCE [LARGE SCALE GENOMIC DNA]</scope>
    <source>
        <strain evidence="11">SYSU2018</strain>
    </source>
</reference>
<comment type="catalytic activity">
    <reaction evidence="6">
        <text>octanoyl-[ACP] + L-lysyl-[protein] = N(6)-octanoyl-L-lysyl-[protein] + holo-[ACP] + H(+)</text>
        <dbReference type="Rhea" id="RHEA:17665"/>
        <dbReference type="Rhea" id="RHEA-COMP:9636"/>
        <dbReference type="Rhea" id="RHEA-COMP:9685"/>
        <dbReference type="Rhea" id="RHEA-COMP:9752"/>
        <dbReference type="Rhea" id="RHEA-COMP:9928"/>
        <dbReference type="ChEBI" id="CHEBI:15378"/>
        <dbReference type="ChEBI" id="CHEBI:29969"/>
        <dbReference type="ChEBI" id="CHEBI:64479"/>
        <dbReference type="ChEBI" id="CHEBI:78463"/>
        <dbReference type="ChEBI" id="CHEBI:78809"/>
        <dbReference type="EC" id="2.3.1.181"/>
    </reaction>
</comment>
<feature type="active site" description="Acyl-thioester intermediate" evidence="7">
    <location>
        <position position="174"/>
    </location>
</feature>
<dbReference type="PROSITE" id="PS51733">
    <property type="entry name" value="BPL_LPL_CATALYTIC"/>
    <property type="match status" value="1"/>
</dbReference>
<evidence type="ECO:0000313" key="12">
    <source>
        <dbReference type="Proteomes" id="UP001516400"/>
    </source>
</evidence>
<dbReference type="PIRSF" id="PIRSF016262">
    <property type="entry name" value="LPLase"/>
    <property type="match status" value="1"/>
</dbReference>
<dbReference type="NCBIfam" id="NF010925">
    <property type="entry name" value="PRK14345.1"/>
    <property type="match status" value="1"/>
</dbReference>
<comment type="caution">
    <text evidence="11">The sequence shown here is derived from an EMBL/GenBank/DDBJ whole genome shotgun (WGS) entry which is preliminary data.</text>
</comment>
<dbReference type="PROSITE" id="PS01313">
    <property type="entry name" value="LIPB"/>
    <property type="match status" value="1"/>
</dbReference>
<evidence type="ECO:0000256" key="6">
    <source>
        <dbReference type="PIRNR" id="PIRNR016262"/>
    </source>
</evidence>
<dbReference type="CDD" id="cd16444">
    <property type="entry name" value="LipB"/>
    <property type="match status" value="1"/>
</dbReference>
<feature type="site" description="Lowers pKa of active site Cys" evidence="9">
    <location>
        <position position="139"/>
    </location>
</feature>
<feature type="binding site" evidence="8">
    <location>
        <begin position="142"/>
        <end position="144"/>
    </location>
    <ligand>
        <name>substrate</name>
    </ligand>
</feature>
<dbReference type="InterPro" id="IPR000544">
    <property type="entry name" value="Octanoyltransferase"/>
</dbReference>
<gene>
    <name evidence="11" type="ORF">HHI36_000115</name>
</gene>
<dbReference type="EC" id="2.3.1.181" evidence="6"/>
<dbReference type="PANTHER" id="PTHR10993:SF7">
    <property type="entry name" value="LIPOYLTRANSFERASE 2, MITOCHONDRIAL-RELATED"/>
    <property type="match status" value="1"/>
</dbReference>
<evidence type="ECO:0000259" key="10">
    <source>
        <dbReference type="PROSITE" id="PS51733"/>
    </source>
</evidence>
<sequence>MTIVKVCKLGKISYESGLKLQRFLANEHLNDKVASNTILLLEHTPVYTIGIRTAQYNESEEKRLRDLGADFYRTNRGGLITFHGPGQLIAYPILNLKFFKLTMKCYVASLEKSVINLCKNLNLDAYTCEHTGVWIDDKKVCAIGVHGSRYITTHGLALNCSVDVLHWFKHIIPCGLEGKGVTSLSYELKKNYSVDEAAELFIKNFCDTFKCNHVNIDKEETACMINKIERC</sequence>
<feature type="binding site" evidence="8">
    <location>
        <begin position="76"/>
        <end position="83"/>
    </location>
    <ligand>
        <name>substrate</name>
    </ligand>
</feature>
<dbReference type="InterPro" id="IPR020605">
    <property type="entry name" value="Octanoyltransferase_CS"/>
</dbReference>
<dbReference type="GO" id="GO:0033819">
    <property type="term" value="F:lipoyl(octanoyl) transferase activity"/>
    <property type="evidence" value="ECO:0007669"/>
    <property type="project" value="UniProtKB-EC"/>
</dbReference>
<dbReference type="FunFam" id="3.30.930.10:FF:000035">
    <property type="entry name" value="Putative lipoyltransferase 2, mitochondrial"/>
    <property type="match status" value="1"/>
</dbReference>
<dbReference type="NCBIfam" id="TIGR00214">
    <property type="entry name" value="lipB"/>
    <property type="match status" value="1"/>
</dbReference>
<organism evidence="11 12">
    <name type="scientific">Cryptolaemus montrouzieri</name>
    <dbReference type="NCBI Taxonomy" id="559131"/>
    <lineage>
        <taxon>Eukaryota</taxon>
        <taxon>Metazoa</taxon>
        <taxon>Ecdysozoa</taxon>
        <taxon>Arthropoda</taxon>
        <taxon>Hexapoda</taxon>
        <taxon>Insecta</taxon>
        <taxon>Pterygota</taxon>
        <taxon>Neoptera</taxon>
        <taxon>Endopterygota</taxon>
        <taxon>Coleoptera</taxon>
        <taxon>Polyphaga</taxon>
        <taxon>Cucujiformia</taxon>
        <taxon>Coccinelloidea</taxon>
        <taxon>Coccinellidae</taxon>
        <taxon>Scymninae</taxon>
        <taxon>Scymnini</taxon>
        <taxon>Cryptolaemus</taxon>
    </lineage>
</organism>
<proteinExistence type="inferred from homology"/>
<dbReference type="GO" id="GO:0005739">
    <property type="term" value="C:mitochondrion"/>
    <property type="evidence" value="ECO:0007669"/>
    <property type="project" value="UniProtKB-SubCell"/>
</dbReference>
<accession>A0ABD2P434</accession>
<dbReference type="Proteomes" id="UP001516400">
    <property type="component" value="Unassembled WGS sequence"/>
</dbReference>
<evidence type="ECO:0000256" key="5">
    <source>
        <dbReference type="ARBA" id="ARBA00023315"/>
    </source>
</evidence>
<dbReference type="Gene3D" id="3.30.930.10">
    <property type="entry name" value="Bira Bifunctional Protein, Domain 2"/>
    <property type="match status" value="1"/>
</dbReference>
<evidence type="ECO:0000256" key="9">
    <source>
        <dbReference type="PIRSR" id="PIRSR016262-3"/>
    </source>
</evidence>
<dbReference type="InterPro" id="IPR004143">
    <property type="entry name" value="BPL_LPL_catalytic"/>
</dbReference>
<dbReference type="HAMAP" id="MF_00013">
    <property type="entry name" value="LipB"/>
    <property type="match status" value="1"/>
</dbReference>
<comment type="pathway">
    <text evidence="2 6">Protein modification; protein lipoylation via endogenous pathway; protein N(6)-(lipoyl)lysine from octanoyl-[acyl-carrier-protein]: step 1/2.</text>
</comment>
<evidence type="ECO:0000256" key="7">
    <source>
        <dbReference type="PIRSR" id="PIRSR016262-1"/>
    </source>
</evidence>
<evidence type="ECO:0000256" key="3">
    <source>
        <dbReference type="ARBA" id="ARBA00007907"/>
    </source>
</evidence>
<evidence type="ECO:0000313" key="11">
    <source>
        <dbReference type="EMBL" id="KAL3285585.1"/>
    </source>
</evidence>
<comment type="similarity">
    <text evidence="3 6">Belongs to the LipB family.</text>
</comment>
<dbReference type="SUPFAM" id="SSF55681">
    <property type="entry name" value="Class II aaRS and biotin synthetases"/>
    <property type="match status" value="1"/>
</dbReference>
<keyword evidence="4 6" id="KW-0808">Transferase</keyword>
<comment type="function">
    <text evidence="6">Catalyzes the transfer of endogenously produced octanoic acid from octanoyl-acyl-carrier-protein onto the lipoyl domains of lipoate-dependent enzymes. Lipoyl-ACP can also act as a substrate although octanoyl-ACP is likely to be the physiological substrate.</text>
</comment>
<name>A0ABD2P434_9CUCU</name>
<dbReference type="Pfam" id="PF21948">
    <property type="entry name" value="LplA-B_cat"/>
    <property type="match status" value="1"/>
</dbReference>
<keyword evidence="12" id="KW-1185">Reference proteome</keyword>
<evidence type="ECO:0000256" key="1">
    <source>
        <dbReference type="ARBA" id="ARBA00004173"/>
    </source>
</evidence>
<feature type="domain" description="BPL/LPL catalytic" evidence="10">
    <location>
        <begin position="32"/>
        <end position="213"/>
    </location>
</feature>
<keyword evidence="5 6" id="KW-0012">Acyltransferase</keyword>
<dbReference type="AlphaFoldDB" id="A0ABD2P434"/>
<protein>
    <recommendedName>
        <fullName evidence="6">Octanoyl-[acyl-carrier-protein]:protein N-octanoyltransferase LIPT2, mitochondrial</fullName>
        <ecNumber evidence="6">2.3.1.181</ecNumber>
    </recommendedName>
</protein>
<feature type="binding site" evidence="8">
    <location>
        <begin position="155"/>
        <end position="157"/>
    </location>
    <ligand>
        <name>substrate</name>
    </ligand>
</feature>
<evidence type="ECO:0000256" key="4">
    <source>
        <dbReference type="ARBA" id="ARBA00022679"/>
    </source>
</evidence>
<comment type="subcellular location">
    <subcellularLocation>
        <location evidence="1 6">Mitochondrion</location>
    </subcellularLocation>
</comment>
<dbReference type="PANTHER" id="PTHR10993">
    <property type="entry name" value="OCTANOYLTRANSFERASE"/>
    <property type="match status" value="1"/>
</dbReference>
<dbReference type="EMBL" id="JABFTP020000185">
    <property type="protein sequence ID" value="KAL3285585.1"/>
    <property type="molecule type" value="Genomic_DNA"/>
</dbReference>
<keyword evidence="6" id="KW-0496">Mitochondrion</keyword>
<dbReference type="InterPro" id="IPR045864">
    <property type="entry name" value="aa-tRNA-synth_II/BPL/LPL"/>
</dbReference>